<evidence type="ECO:0000313" key="2">
    <source>
        <dbReference type="EMBL" id="APU13964.1"/>
    </source>
</evidence>
<gene>
    <name evidence="2" type="ORF">UA74_09505</name>
</gene>
<keyword evidence="3" id="KW-1185">Reference proteome</keyword>
<protein>
    <submittedName>
        <fullName evidence="2">Uncharacterized protein</fullName>
    </submittedName>
</protein>
<dbReference type="AlphaFoldDB" id="A0AAC9LCT9"/>
<sequence>MARRLISGSGPSAELGAAPVTLGNVQPPQITPEAVWFVWRMVPPTTV</sequence>
<dbReference type="Proteomes" id="UP000185511">
    <property type="component" value="Chromosome"/>
</dbReference>
<dbReference type="KEGG" id="acad:UA74_09505"/>
<dbReference type="EMBL" id="CP016076">
    <property type="protein sequence ID" value="APU13964.1"/>
    <property type="molecule type" value="Genomic_DNA"/>
</dbReference>
<organism evidence="2 3">
    <name type="scientific">Actinoalloteichus fjordicus</name>
    <dbReference type="NCBI Taxonomy" id="1612552"/>
    <lineage>
        <taxon>Bacteria</taxon>
        <taxon>Bacillati</taxon>
        <taxon>Actinomycetota</taxon>
        <taxon>Actinomycetes</taxon>
        <taxon>Pseudonocardiales</taxon>
        <taxon>Pseudonocardiaceae</taxon>
        <taxon>Actinoalloteichus</taxon>
    </lineage>
</organism>
<evidence type="ECO:0000256" key="1">
    <source>
        <dbReference type="SAM" id="MobiDB-lite"/>
    </source>
</evidence>
<accession>A0AAC9LCT9</accession>
<reference evidence="3" key="1">
    <citation type="submission" date="2016-06" db="EMBL/GenBank/DDBJ databases">
        <title>Complete genome sequence of Actinoalloteichus fjordicus DSM 46855 (=ADI127-17), type strain of the new species Actinoalloteichus fjordicus.</title>
        <authorList>
            <person name="Ruckert C."/>
            <person name="Nouioui I."/>
            <person name="Willmese J."/>
            <person name="van Wezel G."/>
            <person name="Klenk H.-P."/>
            <person name="Kalinowski J."/>
            <person name="Zotchev S.B."/>
        </authorList>
    </citation>
    <scope>NUCLEOTIDE SEQUENCE [LARGE SCALE GENOMIC DNA]</scope>
    <source>
        <strain evidence="3">ADI127-7</strain>
    </source>
</reference>
<evidence type="ECO:0000313" key="3">
    <source>
        <dbReference type="Proteomes" id="UP000185511"/>
    </source>
</evidence>
<feature type="region of interest" description="Disordered" evidence="1">
    <location>
        <begin position="1"/>
        <end position="23"/>
    </location>
</feature>
<proteinExistence type="predicted"/>
<name>A0AAC9LCT9_9PSEU</name>